<feature type="compositionally biased region" description="Basic and acidic residues" evidence="1">
    <location>
        <begin position="126"/>
        <end position="144"/>
    </location>
</feature>
<feature type="compositionally biased region" description="Basic residues" evidence="1">
    <location>
        <begin position="115"/>
        <end position="125"/>
    </location>
</feature>
<accession>A0AAN9T717</accession>
<organism evidence="2 3">
    <name type="scientific">Parthenolecanium corni</name>
    <dbReference type="NCBI Taxonomy" id="536013"/>
    <lineage>
        <taxon>Eukaryota</taxon>
        <taxon>Metazoa</taxon>
        <taxon>Ecdysozoa</taxon>
        <taxon>Arthropoda</taxon>
        <taxon>Hexapoda</taxon>
        <taxon>Insecta</taxon>
        <taxon>Pterygota</taxon>
        <taxon>Neoptera</taxon>
        <taxon>Paraneoptera</taxon>
        <taxon>Hemiptera</taxon>
        <taxon>Sternorrhyncha</taxon>
        <taxon>Coccoidea</taxon>
        <taxon>Coccidae</taxon>
        <taxon>Parthenolecanium</taxon>
    </lineage>
</organism>
<evidence type="ECO:0000256" key="1">
    <source>
        <dbReference type="SAM" id="MobiDB-lite"/>
    </source>
</evidence>
<dbReference type="Proteomes" id="UP001367676">
    <property type="component" value="Unassembled WGS sequence"/>
</dbReference>
<feature type="region of interest" description="Disordered" evidence="1">
    <location>
        <begin position="96"/>
        <end position="144"/>
    </location>
</feature>
<dbReference type="AlphaFoldDB" id="A0AAN9T717"/>
<evidence type="ECO:0000313" key="3">
    <source>
        <dbReference type="Proteomes" id="UP001367676"/>
    </source>
</evidence>
<dbReference type="EMBL" id="JBBCAQ010000037">
    <property type="protein sequence ID" value="KAK7573770.1"/>
    <property type="molecule type" value="Genomic_DNA"/>
</dbReference>
<reference evidence="2 3" key="1">
    <citation type="submission" date="2024-03" db="EMBL/GenBank/DDBJ databases">
        <title>Adaptation during the transition from Ophiocordyceps entomopathogen to insect associate is accompanied by gene loss and intensified selection.</title>
        <authorList>
            <person name="Ward C.M."/>
            <person name="Onetto C.A."/>
            <person name="Borneman A.R."/>
        </authorList>
    </citation>
    <scope>NUCLEOTIDE SEQUENCE [LARGE SCALE GENOMIC DNA]</scope>
    <source>
        <strain evidence="2">AWRI1</strain>
        <tissue evidence="2">Single Adult Female</tissue>
    </source>
</reference>
<proteinExistence type="predicted"/>
<gene>
    <name evidence="2" type="ORF">V9T40_010961</name>
</gene>
<comment type="caution">
    <text evidence="2">The sequence shown here is derived from an EMBL/GenBank/DDBJ whole genome shotgun (WGS) entry which is preliminary data.</text>
</comment>
<name>A0AAN9T717_9HEMI</name>
<keyword evidence="3" id="KW-1185">Reference proteome</keyword>
<protein>
    <submittedName>
        <fullName evidence="2">Uncharacterized protein</fullName>
    </submittedName>
</protein>
<sequence>MDLFDSTALLPVSTHQDLRACKGQELVVSAINVSPHDSAAKCQLRHKILTRHSSKIFRAGCTTASPVPVSIFAAPRNTVRGATAITTRRHFAPVRNEDEFFSGNGDGSSGSSSSSRRRLRMKRKKEREPCDISLEKLPSFDRIK</sequence>
<evidence type="ECO:0000313" key="2">
    <source>
        <dbReference type="EMBL" id="KAK7573770.1"/>
    </source>
</evidence>